<dbReference type="Gene3D" id="3.40.640.10">
    <property type="entry name" value="Type I PLP-dependent aspartate aminotransferase-like (Major domain)"/>
    <property type="match status" value="1"/>
</dbReference>
<proteinExistence type="inferred from homology"/>
<sequence>MNSLLKDYIKLYNEMKNNNTNCIPLCAAETYISEFVKQPLNSEFEGKYYFFESNKIEELKSLVTSACNQLFHSKYANAESLSGINCFTVCAMSLLSSGEKVLLSTPEQGGHASMPIILDTLNISYDPIPYDFEKYQVDYINLNKMCETGDYSFIIFCQSDLINVPDLSQIHIPSNMGIIYDATQTLGLIGGKCIPNPLEYSNVVLLGGTHKTLPAVACGLIMTNTDIYIEKLSANITPNFLRDIQPNHIACLLLSLIEQIEYGEPYQGTTIQLANLLGQKLEQRGFKIAKIDKNIYTKTHQLFLLMERKDADFFYNQALNYNISLNKKHKLLFHNDGIRLGTQHIARFNWHEQDIENLANLLFQIKNNGSFENINNIRKQLIQKKIPHFTYNEIIIE</sequence>
<dbReference type="InterPro" id="IPR039429">
    <property type="entry name" value="SHMT-like_dom"/>
</dbReference>
<name>A0ABS8FS07_9FIRM</name>
<dbReference type="Pfam" id="PF00464">
    <property type="entry name" value="SHMT"/>
    <property type="match status" value="1"/>
</dbReference>
<organism evidence="7 8">
    <name type="scientific">Coprococcus hominis</name>
    <name type="common">ex Arizal et al. 2022</name>
    <dbReference type="NCBI Taxonomy" id="2881262"/>
    <lineage>
        <taxon>Bacteria</taxon>
        <taxon>Bacillati</taxon>
        <taxon>Bacillota</taxon>
        <taxon>Clostridia</taxon>
        <taxon>Lachnospirales</taxon>
        <taxon>Lachnospiraceae</taxon>
        <taxon>Coprococcus</taxon>
    </lineage>
</organism>
<keyword evidence="4" id="KW-0028">Amino-acid biosynthesis</keyword>
<keyword evidence="8" id="KW-1185">Reference proteome</keyword>
<reference evidence="7 8" key="1">
    <citation type="submission" date="2021-10" db="EMBL/GenBank/DDBJ databases">
        <title>Anaerobic single-cell dispensing facilitates the cultivation of human gut bacteria.</title>
        <authorList>
            <person name="Afrizal A."/>
        </authorList>
    </citation>
    <scope>NUCLEOTIDE SEQUENCE [LARGE SCALE GENOMIC DNA]</scope>
    <source>
        <strain evidence="7 8">CLA-AA-H212</strain>
    </source>
</reference>
<comment type="similarity">
    <text evidence="2">Belongs to the SHMT family.</text>
</comment>
<dbReference type="InterPro" id="IPR049943">
    <property type="entry name" value="Ser_HO-MeTrfase-like"/>
</dbReference>
<keyword evidence="5" id="KW-0663">Pyridoxal phosphate</keyword>
<dbReference type="SUPFAM" id="SSF53383">
    <property type="entry name" value="PLP-dependent transferases"/>
    <property type="match status" value="1"/>
</dbReference>
<evidence type="ECO:0000256" key="5">
    <source>
        <dbReference type="ARBA" id="ARBA00022898"/>
    </source>
</evidence>
<dbReference type="InterPro" id="IPR015422">
    <property type="entry name" value="PyrdxlP-dep_Trfase_small"/>
</dbReference>
<dbReference type="RefSeq" id="WP_118545214.1">
    <property type="nucleotide sequence ID" value="NZ_JAJEQT010000013.1"/>
</dbReference>
<comment type="cofactor">
    <cofactor evidence="1">
        <name>pyridoxal 5'-phosphate</name>
        <dbReference type="ChEBI" id="CHEBI:597326"/>
    </cofactor>
</comment>
<gene>
    <name evidence="7" type="ORF">LKD28_13260</name>
</gene>
<dbReference type="Proteomes" id="UP001198495">
    <property type="component" value="Unassembled WGS sequence"/>
</dbReference>
<accession>A0ABS8FS07</accession>
<keyword evidence="3" id="KW-0554">One-carbon metabolism</keyword>
<dbReference type="PANTHER" id="PTHR11680">
    <property type="entry name" value="SERINE HYDROXYMETHYLTRANSFERASE"/>
    <property type="match status" value="1"/>
</dbReference>
<feature type="domain" description="Serine hydroxymethyltransferase-like" evidence="6">
    <location>
        <begin position="15"/>
        <end position="361"/>
    </location>
</feature>
<dbReference type="PANTHER" id="PTHR11680:SF35">
    <property type="entry name" value="SERINE HYDROXYMETHYLTRANSFERASE 1"/>
    <property type="match status" value="1"/>
</dbReference>
<comment type="caution">
    <text evidence="7">The sequence shown here is derived from an EMBL/GenBank/DDBJ whole genome shotgun (WGS) entry which is preliminary data.</text>
</comment>
<evidence type="ECO:0000313" key="7">
    <source>
        <dbReference type="EMBL" id="MCC2219976.1"/>
    </source>
</evidence>
<protein>
    <submittedName>
        <fullName evidence="7">Amino acid hydroxymethyltransferase</fullName>
    </submittedName>
</protein>
<evidence type="ECO:0000259" key="6">
    <source>
        <dbReference type="Pfam" id="PF00464"/>
    </source>
</evidence>
<evidence type="ECO:0000256" key="2">
    <source>
        <dbReference type="ARBA" id="ARBA00006376"/>
    </source>
</evidence>
<dbReference type="EMBL" id="JAJEQT010000013">
    <property type="protein sequence ID" value="MCC2219976.1"/>
    <property type="molecule type" value="Genomic_DNA"/>
</dbReference>
<dbReference type="InterPro" id="IPR015424">
    <property type="entry name" value="PyrdxlP-dep_Trfase"/>
</dbReference>
<dbReference type="Gene3D" id="3.90.1150.10">
    <property type="entry name" value="Aspartate Aminotransferase, domain 1"/>
    <property type="match status" value="1"/>
</dbReference>
<evidence type="ECO:0000256" key="3">
    <source>
        <dbReference type="ARBA" id="ARBA00022563"/>
    </source>
</evidence>
<evidence type="ECO:0000256" key="1">
    <source>
        <dbReference type="ARBA" id="ARBA00001933"/>
    </source>
</evidence>
<dbReference type="InterPro" id="IPR015421">
    <property type="entry name" value="PyrdxlP-dep_Trfase_major"/>
</dbReference>
<evidence type="ECO:0000256" key="4">
    <source>
        <dbReference type="ARBA" id="ARBA00022605"/>
    </source>
</evidence>
<evidence type="ECO:0000313" key="8">
    <source>
        <dbReference type="Proteomes" id="UP001198495"/>
    </source>
</evidence>